<keyword evidence="4" id="KW-0808">Transferase</keyword>
<dbReference type="AlphaFoldDB" id="A0A0W8FJX9"/>
<name>A0A0W8FJX9_9ZZZZ</name>
<dbReference type="InterPro" id="IPR009025">
    <property type="entry name" value="RBP11-like_dimer"/>
</dbReference>
<evidence type="ECO:0000256" key="1">
    <source>
        <dbReference type="ARBA" id="ARBA00022478"/>
    </source>
</evidence>
<keyword evidence="2" id="KW-0804">Transcription</keyword>
<dbReference type="NCBIfam" id="NF002239">
    <property type="entry name" value="PRK01146.2-3"/>
    <property type="match status" value="1"/>
</dbReference>
<dbReference type="GO" id="GO:0006351">
    <property type="term" value="P:DNA-templated transcription"/>
    <property type="evidence" value="ECO:0007669"/>
    <property type="project" value="InterPro"/>
</dbReference>
<sequence>MAIKMKILELLDDKVRILFEGEGHTYMNALVDELLRDPDVDVAQYQMVFQFSDPELLITTNGRKEPLTALREAAERLSSVSGDLLRQVSARTAA</sequence>
<organism evidence="4">
    <name type="scientific">hydrocarbon metagenome</name>
    <dbReference type="NCBI Taxonomy" id="938273"/>
    <lineage>
        <taxon>unclassified sequences</taxon>
        <taxon>metagenomes</taxon>
        <taxon>ecological metagenomes</taxon>
    </lineage>
</organism>
<gene>
    <name evidence="4" type="ORF">ASZ90_009049</name>
</gene>
<dbReference type="Gene3D" id="3.30.1360.10">
    <property type="entry name" value="RNA polymerase, RBP11-like subunit"/>
    <property type="match status" value="1"/>
</dbReference>
<dbReference type="GO" id="GO:0003899">
    <property type="term" value="F:DNA-directed RNA polymerase activity"/>
    <property type="evidence" value="ECO:0007669"/>
    <property type="project" value="UniProtKB-EC"/>
</dbReference>
<dbReference type="GO" id="GO:0000428">
    <property type="term" value="C:DNA-directed RNA polymerase complex"/>
    <property type="evidence" value="ECO:0007669"/>
    <property type="project" value="UniProtKB-KW"/>
</dbReference>
<evidence type="ECO:0000256" key="2">
    <source>
        <dbReference type="ARBA" id="ARBA00023163"/>
    </source>
</evidence>
<proteinExistence type="inferred from homology"/>
<dbReference type="InterPro" id="IPR022905">
    <property type="entry name" value="Rpo11-like"/>
</dbReference>
<feature type="domain" description="DNA-directed RNA polymerase RBP11-like dimerisation" evidence="3">
    <location>
        <begin position="15"/>
        <end position="86"/>
    </location>
</feature>
<dbReference type="SUPFAM" id="SSF55257">
    <property type="entry name" value="RBP11-like subunits of RNA polymerase"/>
    <property type="match status" value="1"/>
</dbReference>
<evidence type="ECO:0000259" key="3">
    <source>
        <dbReference type="Pfam" id="PF13656"/>
    </source>
</evidence>
<comment type="caution">
    <text evidence="4">The sequence shown here is derived from an EMBL/GenBank/DDBJ whole genome shotgun (WGS) entry which is preliminary data.</text>
</comment>
<dbReference type="HAMAP" id="MF_00261">
    <property type="entry name" value="RNApol_arch_Rpo11"/>
    <property type="match status" value="1"/>
</dbReference>
<protein>
    <submittedName>
        <fullName evidence="4">Dna-directed rna polymerase subunit l</fullName>
        <ecNumber evidence="4">2.7.7.6</ecNumber>
    </submittedName>
</protein>
<evidence type="ECO:0000313" key="4">
    <source>
        <dbReference type="EMBL" id="KUG21200.1"/>
    </source>
</evidence>
<dbReference type="Pfam" id="PF13656">
    <property type="entry name" value="RNA_pol_L_2"/>
    <property type="match status" value="1"/>
</dbReference>
<keyword evidence="4" id="KW-0548">Nucleotidyltransferase</keyword>
<dbReference type="CDD" id="cd06927">
    <property type="entry name" value="RNAP_L"/>
    <property type="match status" value="1"/>
</dbReference>
<dbReference type="InterPro" id="IPR036603">
    <property type="entry name" value="RBP11-like"/>
</dbReference>
<dbReference type="GO" id="GO:0046983">
    <property type="term" value="F:protein dimerization activity"/>
    <property type="evidence" value="ECO:0007669"/>
    <property type="project" value="InterPro"/>
</dbReference>
<dbReference type="EC" id="2.7.7.6" evidence="4"/>
<accession>A0A0W8FJX9</accession>
<reference evidence="4" key="1">
    <citation type="journal article" date="2015" name="Proc. Natl. Acad. Sci. U.S.A.">
        <title>Networks of energetic and metabolic interactions define dynamics in microbial communities.</title>
        <authorList>
            <person name="Embree M."/>
            <person name="Liu J.K."/>
            <person name="Al-Bassam M.M."/>
            <person name="Zengler K."/>
        </authorList>
    </citation>
    <scope>NUCLEOTIDE SEQUENCE</scope>
</reference>
<dbReference type="EMBL" id="LNQE01001090">
    <property type="protein sequence ID" value="KUG21200.1"/>
    <property type="molecule type" value="Genomic_DNA"/>
</dbReference>
<keyword evidence="1 4" id="KW-0240">DNA-directed RNA polymerase</keyword>